<dbReference type="EMBL" id="WVIC01000006">
    <property type="protein sequence ID" value="NCJ05830.1"/>
    <property type="molecule type" value="Genomic_DNA"/>
</dbReference>
<dbReference type="InterPro" id="IPR050810">
    <property type="entry name" value="Bact_Secretion_Sys_Channel"/>
</dbReference>
<dbReference type="GO" id="GO:0009306">
    <property type="term" value="P:protein secretion"/>
    <property type="evidence" value="ECO:0007669"/>
    <property type="project" value="InterPro"/>
</dbReference>
<evidence type="ECO:0000313" key="10">
    <source>
        <dbReference type="EMBL" id="NCJ05830.1"/>
    </source>
</evidence>
<protein>
    <submittedName>
        <fullName evidence="10">AMIN domain-containing protein</fullName>
    </submittedName>
</protein>
<evidence type="ECO:0000256" key="5">
    <source>
        <dbReference type="SAM" id="MobiDB-lite"/>
    </source>
</evidence>
<dbReference type="Pfam" id="PF03958">
    <property type="entry name" value="Secretin_N"/>
    <property type="match status" value="1"/>
</dbReference>
<reference evidence="10" key="1">
    <citation type="submission" date="2019-12" db="EMBL/GenBank/DDBJ databases">
        <title>High-Quality draft genome sequences of three cyanobacteria isolated from the limestone walls of the Old Cathedral of Coimbra.</title>
        <authorList>
            <person name="Tiago I."/>
            <person name="Soares F."/>
            <person name="Portugal A."/>
        </authorList>
    </citation>
    <scope>NUCLEOTIDE SEQUENCE [LARGE SCALE GENOMIC DNA]</scope>
    <source>
        <strain evidence="10">C</strain>
    </source>
</reference>
<accession>A0A8K2A795</accession>
<keyword evidence="4" id="KW-0813">Transport</keyword>
<dbReference type="InterPro" id="IPR004846">
    <property type="entry name" value="T2SS/T3SS_dom"/>
</dbReference>
<evidence type="ECO:0000256" key="6">
    <source>
        <dbReference type="SAM" id="SignalP"/>
    </source>
</evidence>
<dbReference type="InterPro" id="IPR004845">
    <property type="entry name" value="T2SS_GspD_CS"/>
</dbReference>
<dbReference type="Proteomes" id="UP000607397">
    <property type="component" value="Unassembled WGS sequence"/>
</dbReference>
<dbReference type="PROSITE" id="PS00875">
    <property type="entry name" value="T2SP_D"/>
    <property type="match status" value="1"/>
</dbReference>
<dbReference type="AlphaFoldDB" id="A0A8K2A795"/>
<keyword evidence="2" id="KW-0472">Membrane</keyword>
<feature type="domain" description="Type II/III secretion system secretin-like" evidence="7">
    <location>
        <begin position="498"/>
        <end position="671"/>
    </location>
</feature>
<comment type="caution">
    <text evidence="10">The sequence shown here is derived from an EMBL/GenBank/DDBJ whole genome shotgun (WGS) entry which is preliminary data.</text>
</comment>
<comment type="subcellular location">
    <subcellularLocation>
        <location evidence="4">Cell outer membrane</location>
    </subcellularLocation>
    <subcellularLocation>
        <location evidence="1">Membrane</location>
    </subcellularLocation>
</comment>
<dbReference type="GO" id="GO:0009279">
    <property type="term" value="C:cell outer membrane"/>
    <property type="evidence" value="ECO:0007669"/>
    <property type="project" value="UniProtKB-SubCell"/>
</dbReference>
<dbReference type="Gene3D" id="2.60.40.3500">
    <property type="match status" value="1"/>
</dbReference>
<dbReference type="PANTHER" id="PTHR30332">
    <property type="entry name" value="PROBABLE GENERAL SECRETION PATHWAY PROTEIN D"/>
    <property type="match status" value="1"/>
</dbReference>
<keyword evidence="6" id="KW-0732">Signal</keyword>
<feature type="chain" id="PRO_5035431091" evidence="6">
    <location>
        <begin position="28"/>
        <end position="694"/>
    </location>
</feature>
<evidence type="ECO:0000259" key="9">
    <source>
        <dbReference type="Pfam" id="PF11741"/>
    </source>
</evidence>
<name>A0A8K2A795_9CYAN</name>
<evidence type="ECO:0000256" key="1">
    <source>
        <dbReference type="ARBA" id="ARBA00004370"/>
    </source>
</evidence>
<dbReference type="PANTHER" id="PTHR30332:SF17">
    <property type="entry name" value="TYPE IV PILIATION SYSTEM PROTEIN DR_0774-RELATED"/>
    <property type="match status" value="1"/>
</dbReference>
<evidence type="ECO:0000256" key="2">
    <source>
        <dbReference type="ARBA" id="ARBA00023136"/>
    </source>
</evidence>
<feature type="domain" description="NolW-like" evidence="8">
    <location>
        <begin position="336"/>
        <end position="404"/>
    </location>
</feature>
<dbReference type="InterPro" id="IPR005644">
    <property type="entry name" value="NolW-like"/>
</dbReference>
<dbReference type="RefSeq" id="WP_161824303.1">
    <property type="nucleotide sequence ID" value="NZ_WVIC01000006.1"/>
</dbReference>
<evidence type="ECO:0000259" key="7">
    <source>
        <dbReference type="Pfam" id="PF00263"/>
    </source>
</evidence>
<keyword evidence="11" id="KW-1185">Reference proteome</keyword>
<dbReference type="GO" id="GO:0015627">
    <property type="term" value="C:type II protein secretion system complex"/>
    <property type="evidence" value="ECO:0007669"/>
    <property type="project" value="TreeGrafter"/>
</dbReference>
<feature type="region of interest" description="Disordered" evidence="5">
    <location>
        <begin position="299"/>
        <end position="320"/>
    </location>
</feature>
<dbReference type="Pfam" id="PF11741">
    <property type="entry name" value="AMIN"/>
    <property type="match status" value="1"/>
</dbReference>
<evidence type="ECO:0000256" key="3">
    <source>
        <dbReference type="RuleBase" id="RU004003"/>
    </source>
</evidence>
<proteinExistence type="inferred from homology"/>
<comment type="similarity">
    <text evidence="3">Belongs to the bacterial secretin family.</text>
</comment>
<feature type="region of interest" description="Disordered" evidence="5">
    <location>
        <begin position="141"/>
        <end position="167"/>
    </location>
</feature>
<gene>
    <name evidence="10" type="ORF">GS597_04755</name>
</gene>
<feature type="signal peptide" evidence="6">
    <location>
        <begin position="1"/>
        <end position="27"/>
    </location>
</feature>
<dbReference type="Pfam" id="PF00263">
    <property type="entry name" value="Secretin"/>
    <property type="match status" value="1"/>
</dbReference>
<dbReference type="InterPro" id="IPR001775">
    <property type="entry name" value="GspD/PilQ"/>
</dbReference>
<evidence type="ECO:0000313" key="11">
    <source>
        <dbReference type="Proteomes" id="UP000607397"/>
    </source>
</evidence>
<organism evidence="10 11">
    <name type="scientific">Petrachloros mirabilis ULC683</name>
    <dbReference type="NCBI Taxonomy" id="2781853"/>
    <lineage>
        <taxon>Bacteria</taxon>
        <taxon>Bacillati</taxon>
        <taxon>Cyanobacteriota</taxon>
        <taxon>Cyanophyceae</taxon>
        <taxon>Synechococcales</taxon>
        <taxon>Petrachlorosaceae</taxon>
        <taxon>Petrachloros</taxon>
        <taxon>Petrachloros mirabilis</taxon>
    </lineage>
</organism>
<evidence type="ECO:0000259" key="8">
    <source>
        <dbReference type="Pfam" id="PF03958"/>
    </source>
</evidence>
<sequence>MNSWYRYGLAMGCTAALMSAVVQPVKAADSEITDVELNTTADGIELVFRIQGNARPPIFTVNRGNSSVSDISNTQLRLPGGQPFRQINPAPGITAVEVVPIDANTIRITVDGAGAAPITDIVRQDSRSGILVLNFERPSDVAVGPTPPPGLSQQPPSESTPSAVPPFARRAVPPPVGDMAIAPLNVEPDRIELNSGQIIPKLLLREAPVREVLSLLGRAASVNVVFAEEEGGNGNGPTISLDIENETVDDVFNYVIRMAGLQSNRIGQTVFVGRTLPGDAQNRIVRSIRLNQIKATAQTTSTRSLRSNADTGGTVAEGEGALTLGNTALNRTSAREEQIQGSGAKEILESYGANGGGEGGVSTLLEGLEVIADSRINTVTLIGTPRKVQIATSLLSQLDVRRRQVAINVKFIDVNLLRGKNSNVDLQFRANDQLGLVFGNAGLGIAVGSGRANVPVEGGGTRNTGLIGNVLRAVAGGGAIDIATEAASRFLGQILMNIQNDNAKILTNPTLLVQEGSSAQVNLTQQIFSGFRQTDTESAAPAGGATSRSSLEPIFQNAGVILNVDVDNIDDNGFITLNVTPEVSSPSGTFTDQFGNTAGLLQQRRLETGTMRLRDGQTLVLAGIIQDQDRIAMNKVPILGDIPILGRLFRRETSSRQRSELVVFVTPQIVDDSDQSAFGYQYQPGPETERLMNR</sequence>
<dbReference type="PRINTS" id="PR00811">
    <property type="entry name" value="BCTERIALGSPD"/>
</dbReference>
<feature type="compositionally biased region" description="Low complexity" evidence="5">
    <location>
        <begin position="151"/>
        <end position="167"/>
    </location>
</feature>
<feature type="compositionally biased region" description="Polar residues" evidence="5">
    <location>
        <begin position="299"/>
        <end position="311"/>
    </location>
</feature>
<feature type="domain" description="AMIN" evidence="9">
    <location>
        <begin position="34"/>
        <end position="114"/>
    </location>
</feature>
<evidence type="ECO:0000256" key="4">
    <source>
        <dbReference type="RuleBase" id="RU004004"/>
    </source>
</evidence>
<dbReference type="InterPro" id="IPR021731">
    <property type="entry name" value="AMIN_dom"/>
</dbReference>